<dbReference type="STRING" id="1798704.A3J93_02195"/>
<organism evidence="1 2">
    <name type="scientific">Candidatus Magasanikbacteria bacterium RIFOXYC2_FULL_42_28</name>
    <dbReference type="NCBI Taxonomy" id="1798704"/>
    <lineage>
        <taxon>Bacteria</taxon>
        <taxon>Candidatus Magasanikiibacteriota</taxon>
    </lineage>
</organism>
<comment type="caution">
    <text evidence="1">The sequence shown here is derived from an EMBL/GenBank/DDBJ whole genome shotgun (WGS) entry which is preliminary data.</text>
</comment>
<sequence>MDEDEARSVVKLNKQGLVIVADTTFFSHASGLTVFREPNLKKNVWWQPTIHERAEIYLKGKKHLEGNGYTIRAVILDGRRGIREVFSGIPTQMCHFHQKQIVKRYLTVRPKLVAGRELKLIVEQLVNTNEQKFANELNCWHEKWKDFLKEKTTDQNTGRWFYTHKRVRATYRSLKTNLPYLFTYQKFPELNIPNTTNSLDGFFNRLKSLIYVHRGLKPERRMRIVVEILKGRNE</sequence>
<accession>A0A1F6NVW6</accession>
<evidence type="ECO:0008006" key="3">
    <source>
        <dbReference type="Google" id="ProtNLM"/>
    </source>
</evidence>
<dbReference type="Proteomes" id="UP000177907">
    <property type="component" value="Unassembled WGS sequence"/>
</dbReference>
<evidence type="ECO:0000313" key="1">
    <source>
        <dbReference type="EMBL" id="OGH88067.1"/>
    </source>
</evidence>
<evidence type="ECO:0000313" key="2">
    <source>
        <dbReference type="Proteomes" id="UP000177907"/>
    </source>
</evidence>
<dbReference type="EMBL" id="MFQZ01000008">
    <property type="protein sequence ID" value="OGH88067.1"/>
    <property type="molecule type" value="Genomic_DNA"/>
</dbReference>
<proteinExistence type="predicted"/>
<dbReference type="AlphaFoldDB" id="A0A1F6NVW6"/>
<protein>
    <recommendedName>
        <fullName evidence="3">Mutator family transposase</fullName>
    </recommendedName>
</protein>
<reference evidence="1 2" key="1">
    <citation type="journal article" date="2016" name="Nat. Commun.">
        <title>Thousands of microbial genomes shed light on interconnected biogeochemical processes in an aquifer system.</title>
        <authorList>
            <person name="Anantharaman K."/>
            <person name="Brown C.T."/>
            <person name="Hug L.A."/>
            <person name="Sharon I."/>
            <person name="Castelle C.J."/>
            <person name="Probst A.J."/>
            <person name="Thomas B.C."/>
            <person name="Singh A."/>
            <person name="Wilkins M.J."/>
            <person name="Karaoz U."/>
            <person name="Brodie E.L."/>
            <person name="Williams K.H."/>
            <person name="Hubbard S.S."/>
            <person name="Banfield J.F."/>
        </authorList>
    </citation>
    <scope>NUCLEOTIDE SEQUENCE [LARGE SCALE GENOMIC DNA]</scope>
</reference>
<name>A0A1F6NVW6_9BACT</name>
<gene>
    <name evidence="1" type="ORF">A3J93_02195</name>
</gene>